<evidence type="ECO:0008006" key="4">
    <source>
        <dbReference type="Google" id="ProtNLM"/>
    </source>
</evidence>
<organism evidence="2 3">
    <name type="scientific">Brassica oleracea var. oleracea</name>
    <dbReference type="NCBI Taxonomy" id="109376"/>
    <lineage>
        <taxon>Eukaryota</taxon>
        <taxon>Viridiplantae</taxon>
        <taxon>Streptophyta</taxon>
        <taxon>Embryophyta</taxon>
        <taxon>Tracheophyta</taxon>
        <taxon>Spermatophyta</taxon>
        <taxon>Magnoliopsida</taxon>
        <taxon>eudicotyledons</taxon>
        <taxon>Gunneridae</taxon>
        <taxon>Pentapetalae</taxon>
        <taxon>rosids</taxon>
        <taxon>malvids</taxon>
        <taxon>Brassicales</taxon>
        <taxon>Brassicaceae</taxon>
        <taxon>Brassiceae</taxon>
        <taxon>Brassica</taxon>
    </lineage>
</organism>
<reference evidence="2 3" key="1">
    <citation type="journal article" date="2014" name="Genome Biol.">
        <title>Transcriptome and methylome profiling reveals relics of genome dominance in the mesopolyploid Brassica oleracea.</title>
        <authorList>
            <person name="Parkin I.A."/>
            <person name="Koh C."/>
            <person name="Tang H."/>
            <person name="Robinson S.J."/>
            <person name="Kagale S."/>
            <person name="Clarke W.E."/>
            <person name="Town C.D."/>
            <person name="Nixon J."/>
            <person name="Krishnakumar V."/>
            <person name="Bidwell S.L."/>
            <person name="Denoeud F."/>
            <person name="Belcram H."/>
            <person name="Links M.G."/>
            <person name="Just J."/>
            <person name="Clarke C."/>
            <person name="Bender T."/>
            <person name="Huebert T."/>
            <person name="Mason A.S."/>
            <person name="Pires J.C."/>
            <person name="Barker G."/>
            <person name="Moore J."/>
            <person name="Walley P.G."/>
            <person name="Manoli S."/>
            <person name="Batley J."/>
            <person name="Edwards D."/>
            <person name="Nelson M.N."/>
            <person name="Wang X."/>
            <person name="Paterson A.H."/>
            <person name="King G."/>
            <person name="Bancroft I."/>
            <person name="Chalhoub B."/>
            <person name="Sharpe A.G."/>
        </authorList>
    </citation>
    <scope>NUCLEOTIDE SEQUENCE</scope>
    <source>
        <strain evidence="2 3">cv. TO1000</strain>
    </source>
</reference>
<evidence type="ECO:0000313" key="3">
    <source>
        <dbReference type="Proteomes" id="UP000032141"/>
    </source>
</evidence>
<name>A0A0D3ARZ2_BRAOL</name>
<evidence type="ECO:0000313" key="2">
    <source>
        <dbReference type="EnsemblPlants" id="Bo2g096190.1"/>
    </source>
</evidence>
<accession>A0A0D3ARZ2</accession>
<dbReference type="Gramene" id="Bo2g096190.1">
    <property type="protein sequence ID" value="Bo2g096190.1"/>
    <property type="gene ID" value="Bo2g096190"/>
</dbReference>
<keyword evidence="3" id="KW-1185">Reference proteome</keyword>
<sequence>MPADDVVLINSWLNTSKDHVVENEQRSSAFWKRIAAYFAASPKVTCREHREPSKSVTREKSSGQNENDVLKLAHEIFFNNHNKKFNLEYAWKELRNDQKWCDLSKTDGSSKRRKCENGAQSSSSHANETKAAETDQ</sequence>
<proteinExistence type="predicted"/>
<feature type="compositionally biased region" description="Basic and acidic residues" evidence="1">
    <location>
        <begin position="127"/>
        <end position="136"/>
    </location>
</feature>
<dbReference type="Proteomes" id="UP000032141">
    <property type="component" value="Chromosome C2"/>
</dbReference>
<feature type="region of interest" description="Disordered" evidence="1">
    <location>
        <begin position="102"/>
        <end position="136"/>
    </location>
</feature>
<dbReference type="STRING" id="109376.A0A0D3ARZ2"/>
<reference evidence="2" key="2">
    <citation type="submission" date="2015-03" db="UniProtKB">
        <authorList>
            <consortium name="EnsemblPlants"/>
        </authorList>
    </citation>
    <scope>IDENTIFICATION</scope>
</reference>
<evidence type="ECO:0000256" key="1">
    <source>
        <dbReference type="SAM" id="MobiDB-lite"/>
    </source>
</evidence>
<dbReference type="HOGENOM" id="CLU_012390_0_4_1"/>
<dbReference type="PANTHER" id="PTHR45023">
    <property type="match status" value="1"/>
</dbReference>
<protein>
    <recommendedName>
        <fullName evidence="4">No apical meristem-associated C-terminal domain-containing protein</fullName>
    </recommendedName>
</protein>
<dbReference type="PANTHER" id="PTHR45023:SF4">
    <property type="entry name" value="GLYCINE-RICH PROTEIN-RELATED"/>
    <property type="match status" value="1"/>
</dbReference>
<dbReference type="AlphaFoldDB" id="A0A0D3ARZ2"/>
<dbReference type="EnsemblPlants" id="Bo2g096190.1">
    <property type="protein sequence ID" value="Bo2g096190.1"/>
    <property type="gene ID" value="Bo2g096190"/>
</dbReference>